<feature type="compositionally biased region" description="Basic and acidic residues" evidence="6">
    <location>
        <begin position="390"/>
        <end position="400"/>
    </location>
</feature>
<comment type="caution">
    <text evidence="9">The sequence shown here is derived from an EMBL/GenBank/DDBJ whole genome shotgun (WGS) entry which is preliminary data.</text>
</comment>
<evidence type="ECO:0000256" key="5">
    <source>
        <dbReference type="ARBA" id="ARBA00038359"/>
    </source>
</evidence>
<feature type="transmembrane region" description="Helical" evidence="7">
    <location>
        <begin position="25"/>
        <end position="41"/>
    </location>
</feature>
<keyword evidence="2 7" id="KW-0812">Transmembrane</keyword>
<evidence type="ECO:0000256" key="1">
    <source>
        <dbReference type="ARBA" id="ARBA00004141"/>
    </source>
</evidence>
<evidence type="ECO:0000259" key="8">
    <source>
        <dbReference type="Pfam" id="PF20684"/>
    </source>
</evidence>
<feature type="transmembrane region" description="Helical" evidence="7">
    <location>
        <begin position="113"/>
        <end position="135"/>
    </location>
</feature>
<feature type="transmembrane region" description="Helical" evidence="7">
    <location>
        <begin position="230"/>
        <end position="252"/>
    </location>
</feature>
<feature type="region of interest" description="Disordered" evidence="6">
    <location>
        <begin position="311"/>
        <end position="331"/>
    </location>
</feature>
<keyword evidence="3 7" id="KW-1133">Transmembrane helix</keyword>
<evidence type="ECO:0000313" key="9">
    <source>
        <dbReference type="EMBL" id="SPO04999.1"/>
    </source>
</evidence>
<dbReference type="InterPro" id="IPR052337">
    <property type="entry name" value="SAT4-like"/>
</dbReference>
<evidence type="ECO:0000256" key="6">
    <source>
        <dbReference type="SAM" id="MobiDB-lite"/>
    </source>
</evidence>
<name>A0AAE8N3S2_9PEZI</name>
<dbReference type="PANTHER" id="PTHR33048">
    <property type="entry name" value="PTH11-LIKE INTEGRAL MEMBRANE PROTEIN (AFU_ORTHOLOGUE AFUA_5G11245)"/>
    <property type="match status" value="1"/>
</dbReference>
<evidence type="ECO:0000313" key="10">
    <source>
        <dbReference type="Proteomes" id="UP001187682"/>
    </source>
</evidence>
<dbReference type="AlphaFoldDB" id="A0AAE8N3S2"/>
<dbReference type="InterPro" id="IPR049326">
    <property type="entry name" value="Rhodopsin_dom_fungi"/>
</dbReference>
<comment type="subcellular location">
    <subcellularLocation>
        <location evidence="1">Membrane</location>
        <topology evidence="1">Multi-pass membrane protein</topology>
    </subcellularLocation>
</comment>
<proteinExistence type="inferred from homology"/>
<reference evidence="9" key="1">
    <citation type="submission" date="2018-03" db="EMBL/GenBank/DDBJ databases">
        <authorList>
            <person name="Guldener U."/>
        </authorList>
    </citation>
    <scope>NUCLEOTIDE SEQUENCE</scope>
</reference>
<comment type="similarity">
    <text evidence="5">Belongs to the SAT4 family.</text>
</comment>
<feature type="transmembrane region" description="Helical" evidence="7">
    <location>
        <begin position="147"/>
        <end position="169"/>
    </location>
</feature>
<feature type="transmembrane region" description="Helical" evidence="7">
    <location>
        <begin position="272"/>
        <end position="292"/>
    </location>
</feature>
<keyword evidence="10" id="KW-1185">Reference proteome</keyword>
<gene>
    <name evidence="9" type="ORF">DNG_07684</name>
</gene>
<dbReference type="Pfam" id="PF20684">
    <property type="entry name" value="Fung_rhodopsin"/>
    <property type="match status" value="1"/>
</dbReference>
<dbReference type="EMBL" id="ONZQ02000011">
    <property type="protein sequence ID" value="SPO04999.1"/>
    <property type="molecule type" value="Genomic_DNA"/>
</dbReference>
<feature type="transmembrane region" description="Helical" evidence="7">
    <location>
        <begin position="196"/>
        <end position="218"/>
    </location>
</feature>
<feature type="domain" description="Rhodopsin" evidence="8">
    <location>
        <begin position="37"/>
        <end position="289"/>
    </location>
</feature>
<keyword evidence="4 7" id="KW-0472">Membrane</keyword>
<organism evidence="9 10">
    <name type="scientific">Cephalotrichum gorgonifer</name>
    <dbReference type="NCBI Taxonomy" id="2041049"/>
    <lineage>
        <taxon>Eukaryota</taxon>
        <taxon>Fungi</taxon>
        <taxon>Dikarya</taxon>
        <taxon>Ascomycota</taxon>
        <taxon>Pezizomycotina</taxon>
        <taxon>Sordariomycetes</taxon>
        <taxon>Hypocreomycetidae</taxon>
        <taxon>Microascales</taxon>
        <taxon>Microascaceae</taxon>
        <taxon>Cephalotrichum</taxon>
    </lineage>
</organism>
<evidence type="ECO:0000256" key="7">
    <source>
        <dbReference type="SAM" id="Phobius"/>
    </source>
</evidence>
<feature type="region of interest" description="Disordered" evidence="6">
    <location>
        <begin position="388"/>
        <end position="408"/>
    </location>
</feature>
<sequence>MDEAAAAAAKAAGEAAFRQSTIEGWTLYGVGICATMLRTYARIRAVGIKHLQWDDYLVWVAAVFYTVQSTLAYSIGSLANGLANNGMTDAERAALSPNSPEYEFRVIGSKIQVAGWTTYSTLLAFLKLAMLVFFVRLTQGLGRKYTLLINIGFALVIGTYVASIASVFVACRPFNKYWQINPDPGTICQAGISRPIIWVSFAANILTDTYLLIIPLPMLWQSTLRPLKKIASSIVLGAGIFVLVCATLKSVFVLTDPINGGQLAGTWGTRETFVAVITTNLPMIFPLFRAWLRPIFGSTAASKKTSYPQNSAFQTIGGTGGNSRARKPGAMGDPLSANVTFSESEEHIVRDDNAYSMKVFGGGSDSTSSRSNAPVNGIVVSNEVRVISGNREDMDPERGEPGAYGKAW</sequence>
<dbReference type="Proteomes" id="UP001187682">
    <property type="component" value="Unassembled WGS sequence"/>
</dbReference>
<accession>A0AAE8N3S2</accession>
<dbReference type="PANTHER" id="PTHR33048:SF105">
    <property type="match status" value="1"/>
</dbReference>
<protein>
    <submittedName>
        <fullName evidence="9">Related to integral membrane protein PTH11</fullName>
    </submittedName>
</protein>
<evidence type="ECO:0000256" key="4">
    <source>
        <dbReference type="ARBA" id="ARBA00023136"/>
    </source>
</evidence>
<feature type="transmembrane region" description="Helical" evidence="7">
    <location>
        <begin position="53"/>
        <end position="75"/>
    </location>
</feature>
<evidence type="ECO:0000256" key="3">
    <source>
        <dbReference type="ARBA" id="ARBA00022989"/>
    </source>
</evidence>
<dbReference type="GO" id="GO:0016020">
    <property type="term" value="C:membrane"/>
    <property type="evidence" value="ECO:0007669"/>
    <property type="project" value="UniProtKB-SubCell"/>
</dbReference>
<evidence type="ECO:0000256" key="2">
    <source>
        <dbReference type="ARBA" id="ARBA00022692"/>
    </source>
</evidence>